<dbReference type="AlphaFoldDB" id="A0AAN7WQR9"/>
<dbReference type="Proteomes" id="UP001306508">
    <property type="component" value="Unassembled WGS sequence"/>
</dbReference>
<sequence length="82" mass="9391">MSYSKQYATTPNNQQGIDKSLNGRRSKARARSGQSNSKMKKKRVVTVLPVSTMIIKNLEPIRQSFLLQVMSTFLYKTTMDYV</sequence>
<name>A0AAN7WQR9_9SACH</name>
<evidence type="ECO:0000256" key="1">
    <source>
        <dbReference type="SAM" id="MobiDB-lite"/>
    </source>
</evidence>
<protein>
    <submittedName>
        <fullName evidence="2">Uncharacterized protein</fullName>
    </submittedName>
</protein>
<feature type="compositionally biased region" description="Polar residues" evidence="1">
    <location>
        <begin position="1"/>
        <end position="17"/>
    </location>
</feature>
<accession>A0AAN7WQR9</accession>
<dbReference type="EMBL" id="JAWIZZ010000022">
    <property type="protein sequence ID" value="KAK5781977.1"/>
    <property type="molecule type" value="Genomic_DNA"/>
</dbReference>
<evidence type="ECO:0000313" key="2">
    <source>
        <dbReference type="EMBL" id="KAK5781977.1"/>
    </source>
</evidence>
<organism evidence="2 3">
    <name type="scientific">Arxiozyma heterogenica</name>
    <dbReference type="NCBI Taxonomy" id="278026"/>
    <lineage>
        <taxon>Eukaryota</taxon>
        <taxon>Fungi</taxon>
        <taxon>Dikarya</taxon>
        <taxon>Ascomycota</taxon>
        <taxon>Saccharomycotina</taxon>
        <taxon>Saccharomycetes</taxon>
        <taxon>Saccharomycetales</taxon>
        <taxon>Saccharomycetaceae</taxon>
        <taxon>Arxiozyma</taxon>
    </lineage>
</organism>
<reference evidence="3" key="1">
    <citation type="submission" date="2023-07" db="EMBL/GenBank/DDBJ databases">
        <title>A draft genome of Kazachstania heterogenica Y-27499.</title>
        <authorList>
            <person name="Donic C."/>
            <person name="Kralova J.S."/>
            <person name="Fidel L."/>
            <person name="Ben-Dor S."/>
            <person name="Jung S."/>
        </authorList>
    </citation>
    <scope>NUCLEOTIDE SEQUENCE [LARGE SCALE GENOMIC DNA]</scope>
    <source>
        <strain evidence="3">Y27499</strain>
    </source>
</reference>
<feature type="region of interest" description="Disordered" evidence="1">
    <location>
        <begin position="1"/>
        <end position="42"/>
    </location>
</feature>
<comment type="caution">
    <text evidence="2">The sequence shown here is derived from an EMBL/GenBank/DDBJ whole genome shotgun (WGS) entry which is preliminary data.</text>
</comment>
<proteinExistence type="predicted"/>
<keyword evidence="3" id="KW-1185">Reference proteome</keyword>
<evidence type="ECO:0000313" key="3">
    <source>
        <dbReference type="Proteomes" id="UP001306508"/>
    </source>
</evidence>
<gene>
    <name evidence="2" type="ORF">RI543_000463</name>
</gene>